<dbReference type="RefSeq" id="WP_182152195.1">
    <property type="nucleotide sequence ID" value="NZ_JACEZU010000002.1"/>
</dbReference>
<dbReference type="Pfam" id="PF13672">
    <property type="entry name" value="PP2C_2"/>
    <property type="match status" value="1"/>
</dbReference>
<keyword evidence="3" id="KW-1185">Reference proteome</keyword>
<dbReference type="InterPro" id="IPR001932">
    <property type="entry name" value="PPM-type_phosphatase-like_dom"/>
</dbReference>
<evidence type="ECO:0000313" key="2">
    <source>
        <dbReference type="EMBL" id="MBA5686395.1"/>
    </source>
</evidence>
<name>A0A7W2F742_9BURK</name>
<dbReference type="SUPFAM" id="SSF81606">
    <property type="entry name" value="PP2C-like"/>
    <property type="match status" value="1"/>
</dbReference>
<sequence>MQFSVYQESHIGGRKVNQDRMGYSFTRDALLLVLADGMGGHLRGEVAATIALQTISTMFQQQATPYVKKPERFLELSCMAAHHDIHRYCAANNLPDTPRTTVVVCLVQHNTAIWAHVGDSRLYWLRGGKVLAHTRDHSHVESLIARGVVPPSARATHPDRNKLYNCLGAGVVPRIELSGRASLLPGDQLLLCSDGLWSMLPDEDMAHRLATQTVVRAVPDLVSTALAKAGAGSDNVTALAIMWQGGGVTDGIASVTAPDMSTVISTEALPEDLHSTTIHGGAPTEAKPAADAEQAIDAAPAPEADAFNDDEIERAIAEIRGAIEKSSQILK</sequence>
<protein>
    <submittedName>
        <fullName evidence="2">Serine/threonine-protein phosphatase</fullName>
    </submittedName>
</protein>
<organism evidence="2 3">
    <name type="scientific">Rugamonas apoptosis</name>
    <dbReference type="NCBI Taxonomy" id="2758570"/>
    <lineage>
        <taxon>Bacteria</taxon>
        <taxon>Pseudomonadati</taxon>
        <taxon>Pseudomonadota</taxon>
        <taxon>Betaproteobacteria</taxon>
        <taxon>Burkholderiales</taxon>
        <taxon>Oxalobacteraceae</taxon>
        <taxon>Telluria group</taxon>
        <taxon>Rugamonas</taxon>
    </lineage>
</organism>
<dbReference type="SMART" id="SM00332">
    <property type="entry name" value="PP2Cc"/>
    <property type="match status" value="1"/>
</dbReference>
<proteinExistence type="predicted"/>
<dbReference type="PROSITE" id="PS51746">
    <property type="entry name" value="PPM_2"/>
    <property type="match status" value="1"/>
</dbReference>
<reference evidence="2 3" key="1">
    <citation type="submission" date="2020-07" db="EMBL/GenBank/DDBJ databases">
        <title>Novel species isolated from subtropical streams in China.</title>
        <authorList>
            <person name="Lu H."/>
        </authorList>
    </citation>
    <scope>NUCLEOTIDE SEQUENCE [LARGE SCALE GENOMIC DNA]</scope>
    <source>
        <strain evidence="2 3">LX47W</strain>
    </source>
</reference>
<dbReference type="InterPro" id="IPR036457">
    <property type="entry name" value="PPM-type-like_dom_sf"/>
</dbReference>
<feature type="domain" description="PPM-type phosphatase" evidence="1">
    <location>
        <begin position="2"/>
        <end position="243"/>
    </location>
</feature>
<evidence type="ECO:0000313" key="3">
    <source>
        <dbReference type="Proteomes" id="UP000573499"/>
    </source>
</evidence>
<dbReference type="Gene3D" id="3.60.40.10">
    <property type="entry name" value="PPM-type phosphatase domain"/>
    <property type="match status" value="1"/>
</dbReference>
<dbReference type="CDD" id="cd00143">
    <property type="entry name" value="PP2Cc"/>
    <property type="match status" value="1"/>
</dbReference>
<dbReference type="AlphaFoldDB" id="A0A7W2F742"/>
<dbReference type="SMART" id="SM00331">
    <property type="entry name" value="PP2C_SIG"/>
    <property type="match status" value="1"/>
</dbReference>
<evidence type="ECO:0000259" key="1">
    <source>
        <dbReference type="PROSITE" id="PS51746"/>
    </source>
</evidence>
<accession>A0A7W2F742</accession>
<dbReference type="Proteomes" id="UP000573499">
    <property type="component" value="Unassembled WGS sequence"/>
</dbReference>
<comment type="caution">
    <text evidence="2">The sequence shown here is derived from an EMBL/GenBank/DDBJ whole genome shotgun (WGS) entry which is preliminary data.</text>
</comment>
<gene>
    <name evidence="2" type="ORF">H3H39_04930</name>
</gene>
<dbReference type="EMBL" id="JACEZU010000002">
    <property type="protein sequence ID" value="MBA5686395.1"/>
    <property type="molecule type" value="Genomic_DNA"/>
</dbReference>